<protein>
    <recommendedName>
        <fullName evidence="2">LysM domain-containing protein</fullName>
    </recommendedName>
</protein>
<dbReference type="Proteomes" id="UP000588068">
    <property type="component" value="Unassembled WGS sequence"/>
</dbReference>
<dbReference type="AlphaFoldDB" id="A0A841HM69"/>
<feature type="domain" description="LysM" evidence="2">
    <location>
        <begin position="53"/>
        <end position="101"/>
    </location>
</feature>
<dbReference type="PANTHER" id="PTHR34700">
    <property type="entry name" value="POTASSIUM BINDING PROTEIN KBP"/>
    <property type="match status" value="1"/>
</dbReference>
<name>A0A841HM69_9GAMM</name>
<comment type="caution">
    <text evidence="3">The sequence shown here is derived from an EMBL/GenBank/DDBJ whole genome shotgun (WGS) entry which is preliminary data.</text>
</comment>
<keyword evidence="1" id="KW-0732">Signal</keyword>
<feature type="signal peptide" evidence="1">
    <location>
        <begin position="1"/>
        <end position="33"/>
    </location>
</feature>
<dbReference type="PROSITE" id="PS51782">
    <property type="entry name" value="LYSM"/>
    <property type="match status" value="1"/>
</dbReference>
<dbReference type="InterPro" id="IPR036779">
    <property type="entry name" value="LysM_dom_sf"/>
</dbReference>
<gene>
    <name evidence="3" type="ORF">HNQ60_002248</name>
</gene>
<dbReference type="InterPro" id="IPR052196">
    <property type="entry name" value="Bact_Kbp"/>
</dbReference>
<dbReference type="PANTHER" id="PTHR34700:SF4">
    <property type="entry name" value="PHAGE-LIKE ELEMENT PBSX PROTEIN XKDP"/>
    <property type="match status" value="1"/>
</dbReference>
<evidence type="ECO:0000313" key="4">
    <source>
        <dbReference type="Proteomes" id="UP000588068"/>
    </source>
</evidence>
<proteinExistence type="predicted"/>
<dbReference type="SUPFAM" id="SSF54106">
    <property type="entry name" value="LysM domain"/>
    <property type="match status" value="1"/>
</dbReference>
<evidence type="ECO:0000313" key="3">
    <source>
        <dbReference type="EMBL" id="MBB6093370.1"/>
    </source>
</evidence>
<dbReference type="InterPro" id="IPR018392">
    <property type="entry name" value="LysM"/>
</dbReference>
<feature type="chain" id="PRO_5032711020" description="LysM domain-containing protein" evidence="1">
    <location>
        <begin position="34"/>
        <end position="376"/>
    </location>
</feature>
<evidence type="ECO:0000259" key="2">
    <source>
        <dbReference type="PROSITE" id="PS51782"/>
    </source>
</evidence>
<dbReference type="Pfam" id="PF01476">
    <property type="entry name" value="LysM"/>
    <property type="match status" value="1"/>
</dbReference>
<reference evidence="3 4" key="1">
    <citation type="submission" date="2020-08" db="EMBL/GenBank/DDBJ databases">
        <title>Genomic Encyclopedia of Type Strains, Phase IV (KMG-IV): sequencing the most valuable type-strain genomes for metagenomic binning, comparative biology and taxonomic classification.</title>
        <authorList>
            <person name="Goeker M."/>
        </authorList>
    </citation>
    <scope>NUCLEOTIDE SEQUENCE [LARGE SCALE GENOMIC DNA]</scope>
    <source>
        <strain evidence="3 4">DSM 26723</strain>
    </source>
</reference>
<dbReference type="RefSeq" id="WP_184331634.1">
    <property type="nucleotide sequence ID" value="NZ_JACHHZ010000002.1"/>
</dbReference>
<sequence length="376" mass="40561">MKTATSQIRPAMVLGVMACLTFAAGTVPLTSSAQDNRTIATGSNIPLSADAPNEYVVKPGDTLWDISKIYLRDPWYWPEIWYLNPQVANPHLIYPGDVLKLIYIDGQPRLTVAERGGDGSQRLQPQVRREPLSRAITAVPYDVIAGFASRPVLLDKDQVEKAPYVVALRGDHMIGATGNEIYAKGIGDAAAEARYSIIHVDGKLRDPENNDVLGYTGIYVGAGPVAATGDPAKLILTETSREALQGDKLFPEVTDVKDDFVPHAPTSDVQATVIAVREATVMGQYQLIALNRGSSAGLEPGHILAVLERGEVVRDKYKKGGLGAAGNATLKSGSKVQLPDERIGLVMIFSTTPRMSYALVMESQKEIRQGDSARNP</sequence>
<dbReference type="EMBL" id="JACHHZ010000002">
    <property type="protein sequence ID" value="MBB6093370.1"/>
    <property type="molecule type" value="Genomic_DNA"/>
</dbReference>
<accession>A0A841HM69</accession>
<dbReference type="CDD" id="cd00118">
    <property type="entry name" value="LysM"/>
    <property type="match status" value="1"/>
</dbReference>
<dbReference type="Gene3D" id="3.10.350.10">
    <property type="entry name" value="LysM domain"/>
    <property type="match status" value="1"/>
</dbReference>
<keyword evidence="4" id="KW-1185">Reference proteome</keyword>
<organism evidence="3 4">
    <name type="scientific">Povalibacter uvarum</name>
    <dbReference type="NCBI Taxonomy" id="732238"/>
    <lineage>
        <taxon>Bacteria</taxon>
        <taxon>Pseudomonadati</taxon>
        <taxon>Pseudomonadota</taxon>
        <taxon>Gammaproteobacteria</taxon>
        <taxon>Steroidobacterales</taxon>
        <taxon>Steroidobacteraceae</taxon>
        <taxon>Povalibacter</taxon>
    </lineage>
</organism>
<evidence type="ECO:0000256" key="1">
    <source>
        <dbReference type="SAM" id="SignalP"/>
    </source>
</evidence>
<dbReference type="SMART" id="SM00257">
    <property type="entry name" value="LysM"/>
    <property type="match status" value="1"/>
</dbReference>